<protein>
    <submittedName>
        <fullName evidence="2">Uncharacterized protein</fullName>
    </submittedName>
</protein>
<name>A0ABR1D734_NECAM</name>
<feature type="compositionally biased region" description="Basic and acidic residues" evidence="1">
    <location>
        <begin position="138"/>
        <end position="147"/>
    </location>
</feature>
<sequence>MAVCLMPSGMFPQLLDSVIDRSSSFEKAFPLKKRKRQLAENNGPIDSKRVKSVLRYFPLLFSDRTVSFRTLPTTISDLFEFLKITNSVEKKRYPLAIKNATCHLLGKEECSKMRISPLNMSNYKPEELNVNPRRRTSSIREKEEISKGGKQLSRPSRREFQIAERMITDYVKPSPSKNCQLTTAVSKALTRWKTIPIENNILKRRKLG</sequence>
<organism evidence="2 3">
    <name type="scientific">Necator americanus</name>
    <name type="common">Human hookworm</name>
    <dbReference type="NCBI Taxonomy" id="51031"/>
    <lineage>
        <taxon>Eukaryota</taxon>
        <taxon>Metazoa</taxon>
        <taxon>Ecdysozoa</taxon>
        <taxon>Nematoda</taxon>
        <taxon>Chromadorea</taxon>
        <taxon>Rhabditida</taxon>
        <taxon>Rhabditina</taxon>
        <taxon>Rhabditomorpha</taxon>
        <taxon>Strongyloidea</taxon>
        <taxon>Ancylostomatidae</taxon>
        <taxon>Bunostominae</taxon>
        <taxon>Necator</taxon>
    </lineage>
</organism>
<comment type="caution">
    <text evidence="2">The sequence shown here is derived from an EMBL/GenBank/DDBJ whole genome shotgun (WGS) entry which is preliminary data.</text>
</comment>
<reference evidence="2 3" key="1">
    <citation type="submission" date="2023-08" db="EMBL/GenBank/DDBJ databases">
        <title>A Necator americanus chromosomal reference genome.</title>
        <authorList>
            <person name="Ilik V."/>
            <person name="Petrzelkova K.J."/>
            <person name="Pardy F."/>
            <person name="Fuh T."/>
            <person name="Niatou-Singa F.S."/>
            <person name="Gouil Q."/>
            <person name="Baker L."/>
            <person name="Ritchie M.E."/>
            <person name="Jex A.R."/>
            <person name="Gazzola D."/>
            <person name="Li H."/>
            <person name="Toshio Fujiwara R."/>
            <person name="Zhan B."/>
            <person name="Aroian R.V."/>
            <person name="Pafco B."/>
            <person name="Schwarz E.M."/>
        </authorList>
    </citation>
    <scope>NUCLEOTIDE SEQUENCE [LARGE SCALE GENOMIC DNA]</scope>
    <source>
        <strain evidence="2 3">Aroian</strain>
        <tissue evidence="2">Whole animal</tissue>
    </source>
</reference>
<evidence type="ECO:0000313" key="2">
    <source>
        <dbReference type="EMBL" id="KAK6746331.1"/>
    </source>
</evidence>
<dbReference type="Proteomes" id="UP001303046">
    <property type="component" value="Unassembled WGS sequence"/>
</dbReference>
<dbReference type="EMBL" id="JAVFWL010000003">
    <property type="protein sequence ID" value="KAK6746331.1"/>
    <property type="molecule type" value="Genomic_DNA"/>
</dbReference>
<gene>
    <name evidence="2" type="primary">Necator_chrIII.g13207</name>
    <name evidence="2" type="ORF">RB195_012440</name>
</gene>
<accession>A0ABR1D734</accession>
<evidence type="ECO:0000256" key="1">
    <source>
        <dbReference type="SAM" id="MobiDB-lite"/>
    </source>
</evidence>
<proteinExistence type="predicted"/>
<evidence type="ECO:0000313" key="3">
    <source>
        <dbReference type="Proteomes" id="UP001303046"/>
    </source>
</evidence>
<feature type="region of interest" description="Disordered" evidence="1">
    <location>
        <begin position="129"/>
        <end position="156"/>
    </location>
</feature>
<keyword evidence="3" id="KW-1185">Reference proteome</keyword>